<dbReference type="CTD" id="559083"/>
<dbReference type="FunCoup" id="H3ACG4">
    <property type="interactions" value="21"/>
</dbReference>
<dbReference type="GeneTree" id="ENSGT00940000157647"/>
<dbReference type="Gene3D" id="2.120.10.80">
    <property type="entry name" value="Kelch-type beta propeller"/>
    <property type="match status" value="2"/>
</dbReference>
<dbReference type="HOGENOM" id="CLU_004253_14_6_1"/>
<dbReference type="InterPro" id="IPR006652">
    <property type="entry name" value="Kelch_1"/>
</dbReference>
<evidence type="ECO:0000259" key="3">
    <source>
        <dbReference type="PROSITE" id="PS50097"/>
    </source>
</evidence>
<dbReference type="FunFam" id="1.25.40.420:FF:000001">
    <property type="entry name" value="Kelch-like family member 12"/>
    <property type="match status" value="1"/>
</dbReference>
<evidence type="ECO:0000256" key="2">
    <source>
        <dbReference type="ARBA" id="ARBA00022737"/>
    </source>
</evidence>
<dbReference type="AlphaFoldDB" id="H3ACG4"/>
<dbReference type="SMART" id="SM00875">
    <property type="entry name" value="BACK"/>
    <property type="match status" value="1"/>
</dbReference>
<gene>
    <name evidence="4" type="primary">KLHL38</name>
</gene>
<dbReference type="InterPro" id="IPR030568">
    <property type="entry name" value="KLHL38_BACK"/>
</dbReference>
<evidence type="ECO:0000313" key="4">
    <source>
        <dbReference type="Ensembl" id="ENSLACP00000007335.1"/>
    </source>
</evidence>
<evidence type="ECO:0000313" key="5">
    <source>
        <dbReference type="Proteomes" id="UP000008672"/>
    </source>
</evidence>
<dbReference type="CDD" id="cd18268">
    <property type="entry name" value="BTB_POZ_KLHL38"/>
    <property type="match status" value="1"/>
</dbReference>
<keyword evidence="1" id="KW-0880">Kelch repeat</keyword>
<organism evidence="4 5">
    <name type="scientific">Latimeria chalumnae</name>
    <name type="common">Coelacanth</name>
    <dbReference type="NCBI Taxonomy" id="7897"/>
    <lineage>
        <taxon>Eukaryota</taxon>
        <taxon>Metazoa</taxon>
        <taxon>Chordata</taxon>
        <taxon>Craniata</taxon>
        <taxon>Vertebrata</taxon>
        <taxon>Euteleostomi</taxon>
        <taxon>Coelacanthiformes</taxon>
        <taxon>Coelacanthidae</taxon>
        <taxon>Latimeria</taxon>
    </lineage>
</organism>
<dbReference type="CDD" id="cd18476">
    <property type="entry name" value="BACK_KLHL38"/>
    <property type="match status" value="1"/>
</dbReference>
<dbReference type="InParanoid" id="H3ACG4"/>
<dbReference type="eggNOG" id="KOG4441">
    <property type="taxonomic scope" value="Eukaryota"/>
</dbReference>
<dbReference type="Proteomes" id="UP000008672">
    <property type="component" value="Unassembled WGS sequence"/>
</dbReference>
<dbReference type="Pfam" id="PF24981">
    <property type="entry name" value="Beta-prop_ATRN-LZTR1"/>
    <property type="match status" value="1"/>
</dbReference>
<dbReference type="OrthoDB" id="45365at2759"/>
<dbReference type="InterPro" id="IPR015915">
    <property type="entry name" value="Kelch-typ_b-propeller"/>
</dbReference>
<dbReference type="SMART" id="SM00225">
    <property type="entry name" value="BTB"/>
    <property type="match status" value="1"/>
</dbReference>
<evidence type="ECO:0000256" key="1">
    <source>
        <dbReference type="ARBA" id="ARBA00022441"/>
    </source>
</evidence>
<dbReference type="InterPro" id="IPR011333">
    <property type="entry name" value="SKP1/BTB/POZ_sf"/>
</dbReference>
<dbReference type="InterPro" id="IPR011705">
    <property type="entry name" value="BACK"/>
</dbReference>
<feature type="domain" description="BTB" evidence="3">
    <location>
        <begin position="34"/>
        <end position="101"/>
    </location>
</feature>
<dbReference type="PANTHER" id="PTHR24412:SF462">
    <property type="entry name" value="KELCH-LIKE PROTEIN 38"/>
    <property type="match status" value="1"/>
</dbReference>
<dbReference type="SUPFAM" id="SSF117281">
    <property type="entry name" value="Kelch motif"/>
    <property type="match status" value="1"/>
</dbReference>
<dbReference type="EMBL" id="AFYH01115223">
    <property type="status" value="NOT_ANNOTATED_CDS"/>
    <property type="molecule type" value="Genomic_DNA"/>
</dbReference>
<dbReference type="Ensembl" id="ENSLACT00000007395.1">
    <property type="protein sequence ID" value="ENSLACP00000007335.1"/>
    <property type="gene ID" value="ENSLACG00000006507.1"/>
</dbReference>
<proteinExistence type="predicted"/>
<dbReference type="SMART" id="SM00612">
    <property type="entry name" value="Kelch"/>
    <property type="match status" value="6"/>
</dbReference>
<dbReference type="Pfam" id="PF00651">
    <property type="entry name" value="BTB"/>
    <property type="match status" value="1"/>
</dbReference>
<reference evidence="4" key="2">
    <citation type="submission" date="2025-08" db="UniProtKB">
        <authorList>
            <consortium name="Ensembl"/>
        </authorList>
    </citation>
    <scope>IDENTIFICATION</scope>
</reference>
<dbReference type="Pfam" id="PF07707">
    <property type="entry name" value="BACK"/>
    <property type="match status" value="1"/>
</dbReference>
<dbReference type="STRING" id="7897.ENSLACP00000007335"/>
<dbReference type="SUPFAM" id="SSF54695">
    <property type="entry name" value="POZ domain"/>
    <property type="match status" value="1"/>
</dbReference>
<dbReference type="Pfam" id="PF01344">
    <property type="entry name" value="Kelch_1"/>
    <property type="match status" value="1"/>
</dbReference>
<protein>
    <submittedName>
        <fullName evidence="4">Kelch like family member 38</fullName>
    </submittedName>
</protein>
<dbReference type="InterPro" id="IPR000210">
    <property type="entry name" value="BTB/POZ_dom"/>
</dbReference>
<reference evidence="5" key="1">
    <citation type="submission" date="2011-08" db="EMBL/GenBank/DDBJ databases">
        <title>The draft genome of Latimeria chalumnae.</title>
        <authorList>
            <person name="Di Palma F."/>
            <person name="Alfoldi J."/>
            <person name="Johnson J."/>
            <person name="Berlin A."/>
            <person name="Gnerre S."/>
            <person name="Jaffe D."/>
            <person name="MacCallum I."/>
            <person name="Young S."/>
            <person name="Walker B.J."/>
            <person name="Lander E."/>
            <person name="Lindblad-Toh K."/>
        </authorList>
    </citation>
    <scope>NUCLEOTIDE SEQUENCE [LARGE SCALE GENOMIC DNA]</scope>
    <source>
        <strain evidence="5">Wild caught</strain>
    </source>
</reference>
<dbReference type="GeneID" id="102360759"/>
<accession>H3ACG4</accession>
<dbReference type="InterPro" id="IPR017096">
    <property type="entry name" value="BTB-kelch_protein"/>
</dbReference>
<dbReference type="Gene3D" id="3.30.710.10">
    <property type="entry name" value="Potassium Channel Kv1.1, Chain A"/>
    <property type="match status" value="1"/>
</dbReference>
<keyword evidence="2" id="KW-0677">Repeat</keyword>
<dbReference type="Bgee" id="ENSLACG00000006507">
    <property type="expression patterns" value="Expressed in chordate pharynx and 5 other cell types or tissues"/>
</dbReference>
<dbReference type="PIRSF" id="PIRSF037037">
    <property type="entry name" value="Kelch-like_protein_gigaxonin"/>
    <property type="match status" value="1"/>
</dbReference>
<dbReference type="Gene3D" id="1.25.40.420">
    <property type="match status" value="1"/>
</dbReference>
<dbReference type="KEGG" id="lcm:102360759"/>
<dbReference type="InterPro" id="IPR056737">
    <property type="entry name" value="Beta-prop_ATRN-MKLN-like"/>
</dbReference>
<reference evidence="4" key="3">
    <citation type="submission" date="2025-09" db="UniProtKB">
        <authorList>
            <consortium name="Ensembl"/>
        </authorList>
    </citation>
    <scope>IDENTIFICATION</scope>
</reference>
<keyword evidence="5" id="KW-1185">Reference proteome</keyword>
<sequence>MDKEPLEGIQFKDQDISSCLLQQLNNLRQDRILTDVILCTSDKEFPCHRNVLVASSPYFRAMFCNNFRESCQPKINMMGLYSDILDQIVNYVYTGEIIIKLENVLPLMEAASMLQYPNIFEACSTFLQNQLTPDNCLGMLRLSEILNCENLNQKAKTMALLCFPDVAISEDLKELSLNELADYLGDDGLCGEEEQVFETMMVWIRHNIKERQGLIHDLFQKVRLQYVHPTYLFHFIGNDPLIQSSPACRNILESARRLMLSLSIDSAPDIKPLGYVPRRYTCQEFLVIIGGRKNSQQTTREALLFNEQTRQWLALAKLPVRLYKASSVCLHSNVYVLGGMVMNCKNSTVSSNVYTFSLKMNQWRIAEPMLGPRYSHNSIAYKNCIFSLGGVGPKQQILNTVERYNSIFNIWEAMAPLPVAVLHPAIAAKDQRIYVFGGEDIMQNPVRLIQVYNVSRNMWFRMETRMVKNVCAPAVIIGDRIFIVGGYTKRMIHYDTKANKFIKCADMKERRMHHGAAVINNKLYITGGRYLTAGNIIEDSDSFDCYDPETDKWTSNGKLPHKLFDHGCVTLLCATYKVNSA</sequence>
<dbReference type="OMA" id="EVALTCF"/>
<dbReference type="PANTHER" id="PTHR24412">
    <property type="entry name" value="KELCH PROTEIN"/>
    <property type="match status" value="1"/>
</dbReference>
<dbReference type="EMBL" id="AFYH01115224">
    <property type="status" value="NOT_ANNOTATED_CDS"/>
    <property type="molecule type" value="Genomic_DNA"/>
</dbReference>
<name>H3ACG4_LATCH</name>
<dbReference type="PROSITE" id="PS50097">
    <property type="entry name" value="BTB"/>
    <property type="match status" value="1"/>
</dbReference>